<dbReference type="AlphaFoldDB" id="A0A0H3UAB1"/>
<sequence length="352" mass="37655">MAGSIALVEGLMDTLSHPRLILNEAPATAVTSTSMRFSAFLAADCSGWDSLRWTFEGGTPASARSSAAVRADGVGSGAFCQWDAPSTYTYSVTASRGANQITETRTIQVFDWTPGDTRLSYCGQEPYALSLGSGSSASSFNWGVMFTRNELADSRRLHSVELFVRPEEAGDYTLSIYSGGHYSPATPLLSRTYSLSPAEASFQQLLFPVTDINPLFNLWITFAKTGGYPAAACAYTGDENSDWIGGASSWSHARDNGHSCSWLIRCTTSSTAALRTLAHQAPLIGPNPTTGKVEVRSPSDEPVLLLEVFDLRGRRRLSAPGPAADLSDCPPGIYFLIATTPGGTTTHKIVKQ</sequence>
<accession>A0A0H3UAB1</accession>
<reference evidence="1" key="1">
    <citation type="submission" date="2013-08" db="EMBL/GenBank/DDBJ databases">
        <title>Comparison of modified E. coli strains.</title>
        <authorList>
            <person name="Juergensen J."/>
            <person name="Bonge A."/>
            <person name="Streit W.R."/>
        </authorList>
    </citation>
    <scope>NUCLEOTIDE SEQUENCE</scope>
</reference>
<evidence type="ECO:0000313" key="1">
    <source>
        <dbReference type="EMBL" id="AIF26412.1"/>
    </source>
</evidence>
<organism evidence="1">
    <name type="scientific">uncultured bacterium fosmid pJB17E7_contig I</name>
    <dbReference type="NCBI Taxonomy" id="1478055"/>
    <lineage>
        <taxon>Bacteria</taxon>
        <taxon>environmental samples</taxon>
    </lineage>
</organism>
<name>A0A0H3UAB1_9BACT</name>
<protein>
    <recommendedName>
        <fullName evidence="2">Secretion system C-terminal sorting domain-containing protein</fullName>
    </recommendedName>
</protein>
<proteinExistence type="predicted"/>
<evidence type="ECO:0008006" key="2">
    <source>
        <dbReference type="Google" id="ProtNLM"/>
    </source>
</evidence>
<dbReference type="InterPro" id="IPR026444">
    <property type="entry name" value="Secre_tail"/>
</dbReference>
<dbReference type="NCBIfam" id="TIGR04183">
    <property type="entry name" value="Por_Secre_tail"/>
    <property type="match status" value="1"/>
</dbReference>
<dbReference type="EMBL" id="KF540229">
    <property type="protein sequence ID" value="AIF26412.1"/>
    <property type="molecule type" value="Genomic_DNA"/>
</dbReference>